<feature type="compositionally biased region" description="Basic and acidic residues" evidence="1">
    <location>
        <begin position="19"/>
        <end position="30"/>
    </location>
</feature>
<proteinExistence type="predicted"/>
<dbReference type="EMBL" id="CAJVPQ010022283">
    <property type="protein sequence ID" value="CAG8760294.1"/>
    <property type="molecule type" value="Genomic_DNA"/>
</dbReference>
<evidence type="ECO:0000313" key="2">
    <source>
        <dbReference type="EMBL" id="CAG8760294.1"/>
    </source>
</evidence>
<protein>
    <submittedName>
        <fullName evidence="2">4723_t:CDS:1</fullName>
    </submittedName>
</protein>
<keyword evidence="3" id="KW-1185">Reference proteome</keyword>
<feature type="region of interest" description="Disordered" evidence="1">
    <location>
        <begin position="1"/>
        <end position="80"/>
    </location>
</feature>
<feature type="compositionally biased region" description="Polar residues" evidence="1">
    <location>
        <begin position="8"/>
        <end position="18"/>
    </location>
</feature>
<feature type="compositionally biased region" description="Low complexity" evidence="1">
    <location>
        <begin position="60"/>
        <end position="80"/>
    </location>
</feature>
<sequence length="144" mass="16271">MTYKRRGAQSSETSNQKYRNSDKEHSDESSLRNTEVTRGARGAVRARGLRRSRRVEERSLLNFSHQSTSTTSQLSSTQQSIDNKEIIMRSRSHTPIIAPDITSPIPNERQQSRRSTPIVEPPIIVEPAQSQHSTSIVKRVSSDN</sequence>
<reference evidence="2" key="1">
    <citation type="submission" date="2021-06" db="EMBL/GenBank/DDBJ databases">
        <authorList>
            <person name="Kallberg Y."/>
            <person name="Tangrot J."/>
            <person name="Rosling A."/>
        </authorList>
    </citation>
    <scope>NUCLEOTIDE SEQUENCE</scope>
    <source>
        <strain evidence="2">UK204</strain>
    </source>
</reference>
<feature type="region of interest" description="Disordered" evidence="1">
    <location>
        <begin position="92"/>
        <end position="144"/>
    </location>
</feature>
<name>A0A9N9J264_9GLOM</name>
<feature type="compositionally biased region" description="Low complexity" evidence="1">
    <location>
        <begin position="117"/>
        <end position="127"/>
    </location>
</feature>
<feature type="compositionally biased region" description="Polar residues" evidence="1">
    <location>
        <begin position="104"/>
        <end position="115"/>
    </location>
</feature>
<evidence type="ECO:0000313" key="3">
    <source>
        <dbReference type="Proteomes" id="UP000789570"/>
    </source>
</evidence>
<organism evidence="2 3">
    <name type="scientific">Funneliformis caledonium</name>
    <dbReference type="NCBI Taxonomy" id="1117310"/>
    <lineage>
        <taxon>Eukaryota</taxon>
        <taxon>Fungi</taxon>
        <taxon>Fungi incertae sedis</taxon>
        <taxon>Mucoromycota</taxon>
        <taxon>Glomeromycotina</taxon>
        <taxon>Glomeromycetes</taxon>
        <taxon>Glomerales</taxon>
        <taxon>Glomeraceae</taxon>
        <taxon>Funneliformis</taxon>
    </lineage>
</organism>
<accession>A0A9N9J264</accession>
<evidence type="ECO:0000256" key="1">
    <source>
        <dbReference type="SAM" id="MobiDB-lite"/>
    </source>
</evidence>
<feature type="non-terminal residue" evidence="2">
    <location>
        <position position="144"/>
    </location>
</feature>
<dbReference type="OrthoDB" id="2491975at2759"/>
<feature type="compositionally biased region" description="Low complexity" evidence="1">
    <location>
        <begin position="36"/>
        <end position="46"/>
    </location>
</feature>
<dbReference type="AlphaFoldDB" id="A0A9N9J264"/>
<comment type="caution">
    <text evidence="2">The sequence shown here is derived from an EMBL/GenBank/DDBJ whole genome shotgun (WGS) entry which is preliminary data.</text>
</comment>
<dbReference type="Proteomes" id="UP000789570">
    <property type="component" value="Unassembled WGS sequence"/>
</dbReference>
<gene>
    <name evidence="2" type="ORF">FCALED_LOCUS16890</name>
</gene>